<keyword evidence="2" id="KW-1185">Reference proteome</keyword>
<organism evidence="1 2">
    <name type="scientific">Paramuricea clavata</name>
    <name type="common">Red gorgonian</name>
    <name type="synonym">Violescent sea-whip</name>
    <dbReference type="NCBI Taxonomy" id="317549"/>
    <lineage>
        <taxon>Eukaryota</taxon>
        <taxon>Metazoa</taxon>
        <taxon>Cnidaria</taxon>
        <taxon>Anthozoa</taxon>
        <taxon>Octocorallia</taxon>
        <taxon>Malacalcyonacea</taxon>
        <taxon>Plexauridae</taxon>
        <taxon>Paramuricea</taxon>
    </lineage>
</organism>
<gene>
    <name evidence="1" type="ORF">PACLA_8A063195</name>
</gene>
<name>A0A7D9D558_PARCT</name>
<dbReference type="Proteomes" id="UP001152795">
    <property type="component" value="Unassembled WGS sequence"/>
</dbReference>
<dbReference type="EMBL" id="CACRXK020000026">
    <property type="protein sequence ID" value="CAB3977033.1"/>
    <property type="molecule type" value="Genomic_DNA"/>
</dbReference>
<protein>
    <submittedName>
        <fullName evidence="1">Uncharacterized protein</fullName>
    </submittedName>
</protein>
<sequence>MRLMWIMLDITFLEWEIALKKTLPPTSDSLVQHIDRANYESYVRRRCMVQIITAGRPDGHGWHIENGQVCIKWMTLPVAPDSVLEIMNCSCKTGCCSVLMCKKTNLNCTALCKCSDSCKNQDRSERDDSIFIDFDDEDAYENDEGLDIDNVN</sequence>
<proteinExistence type="predicted"/>
<dbReference type="OrthoDB" id="8195485at2759"/>
<dbReference type="AlphaFoldDB" id="A0A7D9D558"/>
<accession>A0A7D9D558</accession>
<evidence type="ECO:0000313" key="2">
    <source>
        <dbReference type="Proteomes" id="UP001152795"/>
    </source>
</evidence>
<reference evidence="1" key="1">
    <citation type="submission" date="2020-04" db="EMBL/GenBank/DDBJ databases">
        <authorList>
            <person name="Alioto T."/>
            <person name="Alioto T."/>
            <person name="Gomez Garrido J."/>
        </authorList>
    </citation>
    <scope>NUCLEOTIDE SEQUENCE</scope>
    <source>
        <strain evidence="1">A484AB</strain>
    </source>
</reference>
<comment type="caution">
    <text evidence="1">The sequence shown here is derived from an EMBL/GenBank/DDBJ whole genome shotgun (WGS) entry which is preliminary data.</text>
</comment>
<evidence type="ECO:0000313" key="1">
    <source>
        <dbReference type="EMBL" id="CAB3977033.1"/>
    </source>
</evidence>